<gene>
    <name evidence="12" type="ORF">P5G52_14580</name>
</gene>
<evidence type="ECO:0000256" key="5">
    <source>
        <dbReference type="ARBA" id="ARBA00023015"/>
    </source>
</evidence>
<evidence type="ECO:0000259" key="11">
    <source>
        <dbReference type="PROSITE" id="PS50110"/>
    </source>
</evidence>
<evidence type="ECO:0000256" key="2">
    <source>
        <dbReference type="ARBA" id="ARBA00022490"/>
    </source>
</evidence>
<evidence type="ECO:0000256" key="7">
    <source>
        <dbReference type="ARBA" id="ARBA00023159"/>
    </source>
</evidence>
<dbReference type="Proteomes" id="UP001174209">
    <property type="component" value="Unassembled WGS sequence"/>
</dbReference>
<keyword evidence="4 9" id="KW-0902">Two-component regulatory system</keyword>
<dbReference type="EMBL" id="JAROCG010000001">
    <property type="protein sequence ID" value="MDN4612091.1"/>
    <property type="molecule type" value="Genomic_DNA"/>
</dbReference>
<dbReference type="Pfam" id="PF00072">
    <property type="entry name" value="Response_reg"/>
    <property type="match status" value="1"/>
</dbReference>
<dbReference type="PIRSF" id="PIRSF006171">
    <property type="entry name" value="RR_citrat_malat"/>
    <property type="match status" value="1"/>
</dbReference>
<dbReference type="Pfam" id="PF20714">
    <property type="entry name" value="HTH_64"/>
    <property type="match status" value="1"/>
</dbReference>
<evidence type="ECO:0000256" key="4">
    <source>
        <dbReference type="ARBA" id="ARBA00023012"/>
    </source>
</evidence>
<keyword evidence="13" id="KW-1185">Reference proteome</keyword>
<dbReference type="InterPro" id="IPR051271">
    <property type="entry name" value="2C-system_Tx_regulators"/>
</dbReference>
<evidence type="ECO:0000256" key="8">
    <source>
        <dbReference type="ARBA" id="ARBA00023163"/>
    </source>
</evidence>
<dbReference type="InterPro" id="IPR048714">
    <property type="entry name" value="DpiA-like_HTH"/>
</dbReference>
<evidence type="ECO:0000256" key="3">
    <source>
        <dbReference type="ARBA" id="ARBA00022553"/>
    </source>
</evidence>
<dbReference type="Gene3D" id="3.40.50.2300">
    <property type="match status" value="1"/>
</dbReference>
<evidence type="ECO:0000313" key="13">
    <source>
        <dbReference type="Proteomes" id="UP001174209"/>
    </source>
</evidence>
<proteinExistence type="predicted"/>
<dbReference type="SMART" id="SM00448">
    <property type="entry name" value="REC"/>
    <property type="match status" value="1"/>
</dbReference>
<keyword evidence="2 9" id="KW-0963">Cytoplasm</keyword>
<feature type="modified residue" description="4-aspartylphosphate" evidence="10">
    <location>
        <position position="65"/>
    </location>
</feature>
<accession>A0ABT8K5K5</accession>
<dbReference type="InterPro" id="IPR036390">
    <property type="entry name" value="WH_DNA-bd_sf"/>
</dbReference>
<keyword evidence="6 9" id="KW-0238">DNA-binding</keyword>
<name>A0ABT8K5K5_9MICC</name>
<keyword evidence="3 10" id="KW-0597">Phosphoprotein</keyword>
<comment type="caution">
    <text evidence="12">The sequence shown here is derived from an EMBL/GenBank/DDBJ whole genome shotgun (WGS) entry which is preliminary data.</text>
</comment>
<dbReference type="PANTHER" id="PTHR45526">
    <property type="entry name" value="TRANSCRIPTIONAL REGULATORY PROTEIN DPIA"/>
    <property type="match status" value="1"/>
</dbReference>
<dbReference type="PANTHER" id="PTHR45526:SF1">
    <property type="entry name" value="TRANSCRIPTIONAL REGULATORY PROTEIN DCUR-RELATED"/>
    <property type="match status" value="1"/>
</dbReference>
<protein>
    <recommendedName>
        <fullName evidence="9">Transcriptional regulatory protein</fullName>
    </recommendedName>
</protein>
<organism evidence="12 13">
    <name type="scientific">Arthrobacter burdickii</name>
    <dbReference type="NCBI Taxonomy" id="3035920"/>
    <lineage>
        <taxon>Bacteria</taxon>
        <taxon>Bacillati</taxon>
        <taxon>Actinomycetota</taxon>
        <taxon>Actinomycetes</taxon>
        <taxon>Micrococcales</taxon>
        <taxon>Micrococcaceae</taxon>
        <taxon>Arthrobacter</taxon>
    </lineage>
</organism>
<evidence type="ECO:0000256" key="6">
    <source>
        <dbReference type="ARBA" id="ARBA00023125"/>
    </source>
</evidence>
<keyword evidence="5 9" id="KW-0805">Transcription regulation</keyword>
<evidence type="ECO:0000256" key="1">
    <source>
        <dbReference type="ARBA" id="ARBA00004496"/>
    </source>
</evidence>
<comment type="subcellular location">
    <subcellularLocation>
        <location evidence="1 9">Cytoplasm</location>
    </subcellularLocation>
</comment>
<evidence type="ECO:0000256" key="9">
    <source>
        <dbReference type="PIRNR" id="PIRNR006171"/>
    </source>
</evidence>
<dbReference type="InterPro" id="IPR024187">
    <property type="entry name" value="Sig_transdc_resp-reg_cit/mal"/>
</dbReference>
<dbReference type="SUPFAM" id="SSF46785">
    <property type="entry name" value="Winged helix' DNA-binding domain"/>
    <property type="match status" value="1"/>
</dbReference>
<reference evidence="12" key="1">
    <citation type="submission" date="2023-06" db="EMBL/GenBank/DDBJ databases">
        <title>MT1 and MT2 Draft Genomes of Novel Species.</title>
        <authorList>
            <person name="Venkateswaran K."/>
        </authorList>
    </citation>
    <scope>NUCLEOTIDE SEQUENCE</scope>
    <source>
        <strain evidence="12">IIF3SC-B10</strain>
    </source>
</reference>
<evidence type="ECO:0000313" key="12">
    <source>
        <dbReference type="EMBL" id="MDN4612091.1"/>
    </source>
</evidence>
<keyword evidence="8 9" id="KW-0804">Transcription</keyword>
<feature type="domain" description="Response regulatory" evidence="11">
    <location>
        <begin position="5"/>
        <end position="130"/>
    </location>
</feature>
<dbReference type="PROSITE" id="PS50110">
    <property type="entry name" value="RESPONSE_REGULATORY"/>
    <property type="match status" value="1"/>
</dbReference>
<dbReference type="InterPro" id="IPR001789">
    <property type="entry name" value="Sig_transdc_resp-reg_receiver"/>
</dbReference>
<dbReference type="RefSeq" id="WP_301228534.1">
    <property type="nucleotide sequence ID" value="NZ_JAROCG010000001.1"/>
</dbReference>
<keyword evidence="7 9" id="KW-0010">Activator</keyword>
<dbReference type="SUPFAM" id="SSF52172">
    <property type="entry name" value="CheY-like"/>
    <property type="match status" value="1"/>
</dbReference>
<sequence>MSTIRVLVVEDDPVAADAHAEYVRRLEGFELVGVARSGAELAVFLHLAGEGTGQAEAAVDLMLLDMNLPDAHGLDIIRRVRGLGLPLDIIAITAVRDLHVVRSAISSGIVQYLIKPFTYSAFREKLEAYREFRQNLVDQASATTQAEVDQAFASLRPVTAATLPKGLSAETLRAVSRLLKELREPTSAIEVSESLSMSRVTARRYLEYLADQQSVLRTPRYGTRGRPEFEYSWARTSTEG</sequence>
<evidence type="ECO:0000256" key="10">
    <source>
        <dbReference type="PROSITE-ProRule" id="PRU00169"/>
    </source>
</evidence>
<dbReference type="InterPro" id="IPR011006">
    <property type="entry name" value="CheY-like_superfamily"/>
</dbReference>